<organism evidence="1 2">
    <name type="scientific">Methylorubrum populi</name>
    <dbReference type="NCBI Taxonomy" id="223967"/>
    <lineage>
        <taxon>Bacteria</taxon>
        <taxon>Pseudomonadati</taxon>
        <taxon>Pseudomonadota</taxon>
        <taxon>Alphaproteobacteria</taxon>
        <taxon>Hyphomicrobiales</taxon>
        <taxon>Methylobacteriaceae</taxon>
        <taxon>Methylorubrum</taxon>
    </lineage>
</organism>
<comment type="caution">
    <text evidence="1">The sequence shown here is derived from an EMBL/GenBank/DDBJ whole genome shotgun (WGS) entry which is preliminary data.</text>
</comment>
<dbReference type="EMBL" id="DYYG01000045">
    <property type="protein sequence ID" value="HJE25029.1"/>
    <property type="molecule type" value="Genomic_DNA"/>
</dbReference>
<dbReference type="AlphaFoldDB" id="A0A921JGG5"/>
<gene>
    <name evidence="1" type="ORF">K8W01_15335</name>
</gene>
<reference evidence="1" key="1">
    <citation type="journal article" date="2021" name="PeerJ">
        <title>Extensive microbial diversity within the chicken gut microbiome revealed by metagenomics and culture.</title>
        <authorList>
            <person name="Gilroy R."/>
            <person name="Ravi A."/>
            <person name="Getino M."/>
            <person name="Pursley I."/>
            <person name="Horton D.L."/>
            <person name="Alikhan N.F."/>
            <person name="Baker D."/>
            <person name="Gharbi K."/>
            <person name="Hall N."/>
            <person name="Watson M."/>
            <person name="Adriaenssens E.M."/>
            <person name="Foster-Nyarko E."/>
            <person name="Jarju S."/>
            <person name="Secka A."/>
            <person name="Antonio M."/>
            <person name="Oren A."/>
            <person name="Chaudhuri R.R."/>
            <person name="La Ragione R."/>
            <person name="Hildebrand F."/>
            <person name="Pallen M.J."/>
        </authorList>
    </citation>
    <scope>NUCLEOTIDE SEQUENCE</scope>
    <source>
        <strain evidence="1">316</strain>
    </source>
</reference>
<reference evidence="1" key="2">
    <citation type="submission" date="2021-09" db="EMBL/GenBank/DDBJ databases">
        <authorList>
            <person name="Gilroy R."/>
        </authorList>
    </citation>
    <scope>NUCLEOTIDE SEQUENCE</scope>
    <source>
        <strain evidence="1">316</strain>
    </source>
</reference>
<protein>
    <submittedName>
        <fullName evidence="1">Uncharacterized protein</fullName>
    </submittedName>
</protein>
<proteinExistence type="predicted"/>
<accession>A0A921JGG5</accession>
<evidence type="ECO:0000313" key="2">
    <source>
        <dbReference type="Proteomes" id="UP000742631"/>
    </source>
</evidence>
<name>A0A921JGG5_9HYPH</name>
<dbReference type="Proteomes" id="UP000742631">
    <property type="component" value="Unassembled WGS sequence"/>
</dbReference>
<sequence>MNIVGCDRRNGFDPPRYPCRVATGSGPVDHPPLGRMDLRKTRRNAFDEYQFDKKEGIAGKVMS</sequence>
<evidence type="ECO:0000313" key="1">
    <source>
        <dbReference type="EMBL" id="HJE25029.1"/>
    </source>
</evidence>